<dbReference type="Gene3D" id="2.60.120.600">
    <property type="entry name" value="Domain of unknown function DUF1214, C-terminal domain"/>
    <property type="match status" value="1"/>
</dbReference>
<evidence type="ECO:0000259" key="3">
    <source>
        <dbReference type="Pfam" id="PF06863"/>
    </source>
</evidence>
<sequence>MSRASVAAALAAASLVLGSALPSAPALAREAPSEATVDSAYVYLLGRSLAIRQEHMDRAAEGFAYNEISYNPLGSADFVNPSFDVAYLEAWIAVDADTPALLEVPEIEQRYYTAQILDEWGEVIANVNERTFPSKPHGTFALVAPGSIAPVPEGAGRIELHGNKAKLLGRVEIEGDPKGAVALQHRFTLRSTGTPEIADPPALPDFDNAALMDAGIFDHTEVIIAGALDVSPVAAQVQQAARAVAAPVASSDAARAGVDALLRDKVVPAFQQFAQTEVAPYRDHWLFAGIGGTYGADFRARSAVNYAGTWANVPTEVVYFLASRDADEAPLDGSRSYVMHFPADRLPQSVVDGYWSVILVGVPDYRVVPNPLDRFNFNTYSNLEPEADGSMKIGIGPAPVDGVPEANWLPSAAGKPISLTYRAYVPKAEVLEGRWQPPALVPVN</sequence>
<name>A0A2W5PQD4_RHOSU</name>
<gene>
    <name evidence="4" type="ORF">DI556_19185</name>
</gene>
<protein>
    <submittedName>
        <fullName evidence="4">DUF1254 domain-containing protein</fullName>
    </submittedName>
</protein>
<dbReference type="EMBL" id="QFPW01000020">
    <property type="protein sequence ID" value="PZQ46887.1"/>
    <property type="molecule type" value="Genomic_DNA"/>
</dbReference>
<dbReference type="Gene3D" id="2.60.40.1610">
    <property type="entry name" value="Domain of unknown function DUF1254"/>
    <property type="match status" value="1"/>
</dbReference>
<dbReference type="Pfam" id="PF06742">
    <property type="entry name" value="DUF1214"/>
    <property type="match status" value="1"/>
</dbReference>
<dbReference type="AlphaFoldDB" id="A0A2W5PQD4"/>
<feature type="signal peptide" evidence="1">
    <location>
        <begin position="1"/>
        <end position="28"/>
    </location>
</feature>
<proteinExistence type="predicted"/>
<dbReference type="Proteomes" id="UP000249185">
    <property type="component" value="Unassembled WGS sequence"/>
</dbReference>
<comment type="caution">
    <text evidence="4">The sequence shown here is derived from an EMBL/GenBank/DDBJ whole genome shotgun (WGS) entry which is preliminary data.</text>
</comment>
<dbReference type="InterPro" id="IPR037050">
    <property type="entry name" value="DUF1254_sf"/>
</dbReference>
<evidence type="ECO:0000259" key="2">
    <source>
        <dbReference type="Pfam" id="PF06742"/>
    </source>
</evidence>
<reference evidence="4 5" key="1">
    <citation type="submission" date="2017-08" db="EMBL/GenBank/DDBJ databases">
        <title>Infants hospitalized years apart are colonized by the same room-sourced microbial strains.</title>
        <authorList>
            <person name="Brooks B."/>
            <person name="Olm M.R."/>
            <person name="Firek B.A."/>
            <person name="Baker R."/>
            <person name="Thomas B.C."/>
            <person name="Morowitz M.J."/>
            <person name="Banfield J.F."/>
        </authorList>
    </citation>
    <scope>NUCLEOTIDE SEQUENCE [LARGE SCALE GENOMIC DNA]</scope>
    <source>
        <strain evidence="4">S2_005_002_R2_34</strain>
    </source>
</reference>
<evidence type="ECO:0000313" key="4">
    <source>
        <dbReference type="EMBL" id="PZQ46887.1"/>
    </source>
</evidence>
<accession>A0A2W5PQD4</accession>
<feature type="domain" description="DUF1214" evidence="2">
    <location>
        <begin position="316"/>
        <end position="427"/>
    </location>
</feature>
<dbReference type="InterPro" id="IPR010679">
    <property type="entry name" value="DUF1254"/>
</dbReference>
<dbReference type="InterPro" id="IPR010621">
    <property type="entry name" value="DUF1214"/>
</dbReference>
<dbReference type="SUPFAM" id="SSF160935">
    <property type="entry name" value="VPA0735-like"/>
    <property type="match status" value="1"/>
</dbReference>
<evidence type="ECO:0000256" key="1">
    <source>
        <dbReference type="SAM" id="SignalP"/>
    </source>
</evidence>
<feature type="domain" description="DUF1254" evidence="3">
    <location>
        <begin position="74"/>
        <end position="190"/>
    </location>
</feature>
<keyword evidence="1" id="KW-0732">Signal</keyword>
<feature type="chain" id="PRO_5015871100" evidence="1">
    <location>
        <begin position="29"/>
        <end position="444"/>
    </location>
</feature>
<evidence type="ECO:0000313" key="5">
    <source>
        <dbReference type="Proteomes" id="UP000249185"/>
    </source>
</evidence>
<dbReference type="PANTHER" id="PTHR36509">
    <property type="entry name" value="BLL3101 PROTEIN"/>
    <property type="match status" value="1"/>
</dbReference>
<organism evidence="4 5">
    <name type="scientific">Rhodovulum sulfidophilum</name>
    <name type="common">Rhodobacter sulfidophilus</name>
    <dbReference type="NCBI Taxonomy" id="35806"/>
    <lineage>
        <taxon>Bacteria</taxon>
        <taxon>Pseudomonadati</taxon>
        <taxon>Pseudomonadota</taxon>
        <taxon>Alphaproteobacteria</taxon>
        <taxon>Rhodobacterales</taxon>
        <taxon>Paracoccaceae</taxon>
        <taxon>Rhodovulum</taxon>
    </lineage>
</organism>
<dbReference type="Pfam" id="PF06863">
    <property type="entry name" value="DUF1254"/>
    <property type="match status" value="1"/>
</dbReference>
<dbReference type="PANTHER" id="PTHR36509:SF2">
    <property type="entry name" value="BLL3101 PROTEIN"/>
    <property type="match status" value="1"/>
</dbReference>
<dbReference type="InterPro" id="IPR037049">
    <property type="entry name" value="DUF1214_C_sf"/>
</dbReference>